<dbReference type="InterPro" id="IPR010982">
    <property type="entry name" value="Lambda_DNA-bd_dom_sf"/>
</dbReference>
<dbReference type="Proteomes" id="UP000523007">
    <property type="component" value="Unassembled WGS sequence"/>
</dbReference>
<dbReference type="GO" id="GO:0003677">
    <property type="term" value="F:DNA binding"/>
    <property type="evidence" value="ECO:0007669"/>
    <property type="project" value="InterPro"/>
</dbReference>
<evidence type="ECO:0000259" key="2">
    <source>
        <dbReference type="SMART" id="SM00530"/>
    </source>
</evidence>
<dbReference type="Gene3D" id="1.10.260.40">
    <property type="entry name" value="lambda repressor-like DNA-binding domains"/>
    <property type="match status" value="1"/>
</dbReference>
<feature type="region of interest" description="Disordered" evidence="1">
    <location>
        <begin position="73"/>
        <end position="107"/>
    </location>
</feature>
<keyword evidence="4" id="KW-1185">Reference proteome</keyword>
<gene>
    <name evidence="3" type="ORF">F4561_006604</name>
</gene>
<dbReference type="CDD" id="cd00093">
    <property type="entry name" value="HTH_XRE"/>
    <property type="match status" value="1"/>
</dbReference>
<sequence>METPHSRRTAGAALEMARRKSKISQRELARRAEISETWYRALTKGLRHEDPQPASDEVWVRLAQAAGASVPEIFATLGRDAPEDRDADGQSDQSDDAPGVVHEERGP</sequence>
<proteinExistence type="predicted"/>
<dbReference type="SUPFAM" id="SSF47413">
    <property type="entry name" value="lambda repressor-like DNA-binding domains"/>
    <property type="match status" value="1"/>
</dbReference>
<dbReference type="EMBL" id="JACHJT010000003">
    <property type="protein sequence ID" value="MBB4935695.1"/>
    <property type="molecule type" value="Genomic_DNA"/>
</dbReference>
<dbReference type="RefSeq" id="WP_184585464.1">
    <property type="nucleotide sequence ID" value="NZ_JACHJT010000003.1"/>
</dbReference>
<organism evidence="3 4">
    <name type="scientific">Lipingzhangella halophila</name>
    <dbReference type="NCBI Taxonomy" id="1783352"/>
    <lineage>
        <taxon>Bacteria</taxon>
        <taxon>Bacillati</taxon>
        <taxon>Actinomycetota</taxon>
        <taxon>Actinomycetes</taxon>
        <taxon>Streptosporangiales</taxon>
        <taxon>Nocardiopsidaceae</taxon>
        <taxon>Lipingzhangella</taxon>
    </lineage>
</organism>
<dbReference type="AlphaFoldDB" id="A0A7W7RPB4"/>
<evidence type="ECO:0000313" key="3">
    <source>
        <dbReference type="EMBL" id="MBB4935695.1"/>
    </source>
</evidence>
<name>A0A7W7RPB4_9ACTN</name>
<protein>
    <submittedName>
        <fullName evidence="3">Transcriptional regulator with XRE-family HTH domain</fullName>
    </submittedName>
</protein>
<reference evidence="3 4" key="1">
    <citation type="submission" date="2020-08" db="EMBL/GenBank/DDBJ databases">
        <title>Sequencing the genomes of 1000 actinobacteria strains.</title>
        <authorList>
            <person name="Klenk H.-P."/>
        </authorList>
    </citation>
    <scope>NUCLEOTIDE SEQUENCE [LARGE SCALE GENOMIC DNA]</scope>
    <source>
        <strain evidence="3 4">DSM 102030</strain>
    </source>
</reference>
<dbReference type="Pfam" id="PF13560">
    <property type="entry name" value="HTH_31"/>
    <property type="match status" value="1"/>
</dbReference>
<evidence type="ECO:0000256" key="1">
    <source>
        <dbReference type="SAM" id="MobiDB-lite"/>
    </source>
</evidence>
<dbReference type="InterPro" id="IPR001387">
    <property type="entry name" value="Cro/C1-type_HTH"/>
</dbReference>
<comment type="caution">
    <text evidence="3">The sequence shown here is derived from an EMBL/GenBank/DDBJ whole genome shotgun (WGS) entry which is preliminary data.</text>
</comment>
<feature type="non-terminal residue" evidence="3">
    <location>
        <position position="107"/>
    </location>
</feature>
<accession>A0A7W7RPB4</accession>
<evidence type="ECO:0000313" key="4">
    <source>
        <dbReference type="Proteomes" id="UP000523007"/>
    </source>
</evidence>
<feature type="domain" description="HTH cro/C1-type" evidence="2">
    <location>
        <begin position="13"/>
        <end position="73"/>
    </location>
</feature>
<dbReference type="SMART" id="SM00530">
    <property type="entry name" value="HTH_XRE"/>
    <property type="match status" value="1"/>
</dbReference>